<comment type="similarity">
    <text evidence="2 7">Belongs to the EPSP synthase family.</text>
</comment>
<dbReference type="CDD" id="cd01556">
    <property type="entry name" value="EPSP_synthase"/>
    <property type="match status" value="1"/>
</dbReference>
<feature type="binding site" evidence="7">
    <location>
        <position position="403"/>
    </location>
    <ligand>
        <name>phosphoenolpyruvate</name>
        <dbReference type="ChEBI" id="CHEBI:58702"/>
    </ligand>
</feature>
<evidence type="ECO:0000256" key="5">
    <source>
        <dbReference type="ARBA" id="ARBA00023141"/>
    </source>
</evidence>
<dbReference type="Gene3D" id="3.65.10.10">
    <property type="entry name" value="Enolpyruvate transferase domain"/>
    <property type="match status" value="2"/>
</dbReference>
<evidence type="ECO:0000256" key="7">
    <source>
        <dbReference type="HAMAP-Rule" id="MF_00210"/>
    </source>
</evidence>
<dbReference type="GO" id="GO:0005737">
    <property type="term" value="C:cytoplasm"/>
    <property type="evidence" value="ECO:0007669"/>
    <property type="project" value="UniProtKB-SubCell"/>
</dbReference>
<feature type="binding site" evidence="7">
    <location>
        <position position="157"/>
    </location>
    <ligand>
        <name>3-phosphoshikimate</name>
        <dbReference type="ChEBI" id="CHEBI:145989"/>
    </ligand>
</feature>
<dbReference type="PANTHER" id="PTHR21090:SF5">
    <property type="entry name" value="PENTAFUNCTIONAL AROM POLYPEPTIDE"/>
    <property type="match status" value="1"/>
</dbReference>
<feature type="binding site" evidence="7">
    <location>
        <position position="19"/>
    </location>
    <ligand>
        <name>3-phosphoshikimate</name>
        <dbReference type="ChEBI" id="CHEBI:145989"/>
    </ligand>
</feature>
<dbReference type="PANTHER" id="PTHR21090">
    <property type="entry name" value="AROM/DEHYDROQUINATE SYNTHASE"/>
    <property type="match status" value="1"/>
</dbReference>
<feature type="binding site" evidence="7">
    <location>
        <position position="19"/>
    </location>
    <ligand>
        <name>phosphoenolpyruvate</name>
        <dbReference type="ChEBI" id="CHEBI:58702"/>
    </ligand>
</feature>
<feature type="binding site" evidence="7">
    <location>
        <position position="183"/>
    </location>
    <ligand>
        <name>3-phosphoshikimate</name>
        <dbReference type="ChEBI" id="CHEBI:145989"/>
    </ligand>
</feature>
<comment type="pathway">
    <text evidence="1 7">Metabolic intermediate biosynthesis; chorismate biosynthesis; chorismate from D-erythrose 4-phosphate and phosphoenolpyruvate: step 6/7.</text>
</comment>
<evidence type="ECO:0000256" key="3">
    <source>
        <dbReference type="ARBA" id="ARBA00022605"/>
    </source>
</evidence>
<dbReference type="Proteomes" id="UP000214973">
    <property type="component" value="Chromosome 1"/>
</dbReference>
<feature type="active site" description="Proton acceptor" evidence="7">
    <location>
        <position position="304"/>
    </location>
</feature>
<feature type="domain" description="Enolpyruvate transferase" evidence="8">
    <location>
        <begin position="9"/>
        <end position="411"/>
    </location>
</feature>
<dbReference type="InterPro" id="IPR006264">
    <property type="entry name" value="EPSP_synthase"/>
</dbReference>
<dbReference type="NCBIfam" id="TIGR01356">
    <property type="entry name" value="aroA"/>
    <property type="match status" value="1"/>
</dbReference>
<keyword evidence="5 7" id="KW-0057">Aromatic amino acid biosynthesis</keyword>
<evidence type="ECO:0000256" key="4">
    <source>
        <dbReference type="ARBA" id="ARBA00022679"/>
    </source>
</evidence>
<dbReference type="PIRSF" id="PIRSF000505">
    <property type="entry name" value="EPSPS"/>
    <property type="match status" value="1"/>
</dbReference>
<evidence type="ECO:0000313" key="10">
    <source>
        <dbReference type="Proteomes" id="UP000214973"/>
    </source>
</evidence>
<evidence type="ECO:0000259" key="8">
    <source>
        <dbReference type="Pfam" id="PF00275"/>
    </source>
</evidence>
<dbReference type="SUPFAM" id="SSF55205">
    <property type="entry name" value="EPT/RTPC-like"/>
    <property type="match status" value="1"/>
</dbReference>
<feature type="binding site" evidence="7">
    <location>
        <position position="335"/>
    </location>
    <ligand>
        <name>phosphoenolpyruvate</name>
        <dbReference type="ChEBI" id="CHEBI:58702"/>
    </ligand>
</feature>
<name>A0A239ZUC8_9FIRM</name>
<dbReference type="InterPro" id="IPR036968">
    <property type="entry name" value="Enolpyruvate_Tfrase_sf"/>
</dbReference>
<comment type="caution">
    <text evidence="7">Lacks conserved residue(s) required for the propagation of feature annotation.</text>
</comment>
<comment type="catalytic activity">
    <reaction evidence="6">
        <text>3-phosphoshikimate + phosphoenolpyruvate = 5-O-(1-carboxyvinyl)-3-phosphoshikimate + phosphate</text>
        <dbReference type="Rhea" id="RHEA:21256"/>
        <dbReference type="ChEBI" id="CHEBI:43474"/>
        <dbReference type="ChEBI" id="CHEBI:57701"/>
        <dbReference type="ChEBI" id="CHEBI:58702"/>
        <dbReference type="ChEBI" id="CHEBI:145989"/>
        <dbReference type="EC" id="2.5.1.19"/>
    </reaction>
    <physiologicalReaction direction="left-to-right" evidence="6">
        <dbReference type="Rhea" id="RHEA:21257"/>
    </physiologicalReaction>
</comment>
<dbReference type="InterPro" id="IPR001986">
    <property type="entry name" value="Enolpyruvate_Tfrase_dom"/>
</dbReference>
<accession>A0A239ZUC8</accession>
<keyword evidence="7" id="KW-0963">Cytoplasm</keyword>
<feature type="binding site" evidence="7">
    <location>
        <position position="115"/>
    </location>
    <ligand>
        <name>phosphoenolpyruvate</name>
        <dbReference type="ChEBI" id="CHEBI:58702"/>
    </ligand>
</feature>
<reference evidence="9 10" key="1">
    <citation type="submission" date="2017-06" db="EMBL/GenBank/DDBJ databases">
        <authorList>
            <consortium name="Pathogen Informatics"/>
        </authorList>
    </citation>
    <scope>NUCLEOTIDE SEQUENCE [LARGE SCALE GENOMIC DNA]</scope>
    <source>
        <strain evidence="9 10">NCTC12018</strain>
    </source>
</reference>
<dbReference type="GO" id="GO:0009423">
    <property type="term" value="P:chorismate biosynthetic process"/>
    <property type="evidence" value="ECO:0007669"/>
    <property type="project" value="UniProtKB-UniRule"/>
</dbReference>
<dbReference type="GO" id="GO:0008652">
    <property type="term" value="P:amino acid biosynthetic process"/>
    <property type="evidence" value="ECO:0007669"/>
    <property type="project" value="UniProtKB-KW"/>
</dbReference>
<feature type="binding site" evidence="7">
    <location>
        <position position="24"/>
    </location>
    <ligand>
        <name>3-phosphoshikimate</name>
        <dbReference type="ChEBI" id="CHEBI:145989"/>
    </ligand>
</feature>
<feature type="binding site" evidence="7">
    <location>
        <position position="377"/>
    </location>
    <ligand>
        <name>phosphoenolpyruvate</name>
        <dbReference type="ChEBI" id="CHEBI:58702"/>
    </ligand>
</feature>
<dbReference type="GO" id="GO:0003866">
    <property type="term" value="F:3-phosphoshikimate 1-carboxyvinyltransferase activity"/>
    <property type="evidence" value="ECO:0007669"/>
    <property type="project" value="UniProtKB-UniRule"/>
</dbReference>
<dbReference type="UniPathway" id="UPA00053">
    <property type="reaction ID" value="UER00089"/>
</dbReference>
<dbReference type="EC" id="2.5.1.19" evidence="7"/>
<feature type="binding site" evidence="7">
    <location>
        <position position="158"/>
    </location>
    <ligand>
        <name>3-phosphoshikimate</name>
        <dbReference type="ChEBI" id="CHEBI:145989"/>
    </ligand>
</feature>
<comment type="function">
    <text evidence="7">Catalyzes the transfer of the enolpyruvyl moiety of phosphoenolpyruvate (PEP) to the 5-hydroxyl of shikimate-3-phosphate (S3P) to produce enolpyruvyl shikimate-3-phosphate and inorganic phosphate.</text>
</comment>
<protein>
    <recommendedName>
        <fullName evidence="7">3-phosphoshikimate 1-carboxyvinyltransferase</fullName>
        <ecNumber evidence="7">2.5.1.19</ecNumber>
    </recommendedName>
    <alternativeName>
        <fullName evidence="7">5-enolpyruvylshikimate-3-phosphate synthase</fullName>
        <shortName evidence="7">EPSP synthase</shortName>
        <shortName evidence="7">EPSPS</shortName>
    </alternativeName>
</protein>
<dbReference type="RefSeq" id="WP_095066511.1">
    <property type="nucleotide sequence ID" value="NZ_LT906470.1"/>
</dbReference>
<gene>
    <name evidence="7 9" type="primary">aroA</name>
    <name evidence="9" type="ORF">SAMEA44547418_01711</name>
</gene>
<evidence type="ECO:0000256" key="6">
    <source>
        <dbReference type="ARBA" id="ARBA00044633"/>
    </source>
</evidence>
<keyword evidence="10" id="KW-1185">Reference proteome</keyword>
<dbReference type="PROSITE" id="PS00885">
    <property type="entry name" value="EPSP_SYNTHASE_2"/>
    <property type="match status" value="1"/>
</dbReference>
<feature type="binding site" evidence="7">
    <location>
        <position position="304"/>
    </location>
    <ligand>
        <name>3-phosphoshikimate</name>
        <dbReference type="ChEBI" id="CHEBI:145989"/>
    </ligand>
</feature>
<dbReference type="GO" id="GO:0009073">
    <property type="term" value="P:aromatic amino acid family biosynthetic process"/>
    <property type="evidence" value="ECO:0007669"/>
    <property type="project" value="UniProtKB-KW"/>
</dbReference>
<keyword evidence="4 7" id="KW-0808">Transferase</keyword>
<comment type="subcellular location">
    <subcellularLocation>
        <location evidence="7">Cytoplasm</location>
    </subcellularLocation>
</comment>
<keyword evidence="3 7" id="KW-0028">Amino-acid biosynthesis</keyword>
<feature type="binding site" evidence="7">
    <location>
        <position position="156"/>
    </location>
    <ligand>
        <name>3-phosphoshikimate</name>
        <dbReference type="ChEBI" id="CHEBI:145989"/>
    </ligand>
</feature>
<dbReference type="Pfam" id="PF00275">
    <property type="entry name" value="EPSP_synthase"/>
    <property type="match status" value="1"/>
</dbReference>
<sequence>MYSVTNALLRGTIDSIPAKAHAHRALICAALAPTPSTIVLSRTSRDIDATMDSLRALGADITYKQKIVTVNPDQPPAVGKILPHESGTTLRLLLPVSASLCDTVKVDAKGRLPERPLEPLLSEMKRHGVQFSKDAPPFTMKGLLKGGDFSMVGNVSSQFFSGLLLAAPQLGHTVITSTTPLQSRDYVTLTLTTMTDFGITVEHQEATATQNETFTINDMSTFVGRNHYQIEGDWSNAAIWMVAAAMTGESITITGMNPDSVQADRRIMDIISASGATITWNGSNLTVSGRATTPLTVDLEQCPDLLPVLSALACSISGESTFINGARLRLKESDRLNAVAKLVSDLGGTVRQEGDNIYITGTGSLTGGLADCVNDHRLVMAGTLMALISTDPVRLKDSEAITKSYPDFFTDWNLLGGSATPIC</sequence>
<evidence type="ECO:0000256" key="2">
    <source>
        <dbReference type="ARBA" id="ARBA00009948"/>
    </source>
</evidence>
<evidence type="ECO:0000256" key="1">
    <source>
        <dbReference type="ARBA" id="ARBA00004811"/>
    </source>
</evidence>
<dbReference type="HAMAP" id="MF_00210">
    <property type="entry name" value="EPSP_synth"/>
    <property type="match status" value="1"/>
</dbReference>
<organism evidence="9 10">
    <name type="scientific">Veillonella rodentium</name>
    <dbReference type="NCBI Taxonomy" id="248315"/>
    <lineage>
        <taxon>Bacteria</taxon>
        <taxon>Bacillati</taxon>
        <taxon>Bacillota</taxon>
        <taxon>Negativicutes</taxon>
        <taxon>Veillonellales</taxon>
        <taxon>Veillonellaceae</taxon>
        <taxon>Veillonella</taxon>
    </lineage>
</organism>
<comment type="subunit">
    <text evidence="7">Monomer.</text>
</comment>
<dbReference type="AlphaFoldDB" id="A0A239ZUC8"/>
<dbReference type="InterPro" id="IPR023193">
    <property type="entry name" value="EPSP_synthase_CS"/>
</dbReference>
<dbReference type="KEGG" id="vrm:44547418_01711"/>
<feature type="binding site" evidence="7">
    <location>
        <position position="158"/>
    </location>
    <ligand>
        <name>phosphoenolpyruvate</name>
        <dbReference type="ChEBI" id="CHEBI:58702"/>
    </ligand>
</feature>
<dbReference type="InterPro" id="IPR013792">
    <property type="entry name" value="RNA3'P_cycl/enolpyr_Trfase_a/b"/>
</dbReference>
<proteinExistence type="inferred from homology"/>
<feature type="binding site" evidence="7">
    <location>
        <position position="331"/>
    </location>
    <ligand>
        <name>3-phosphoshikimate</name>
        <dbReference type="ChEBI" id="CHEBI:145989"/>
    </ligand>
</feature>
<feature type="binding site" evidence="7">
    <location>
        <position position="87"/>
    </location>
    <ligand>
        <name>phosphoenolpyruvate</name>
        <dbReference type="ChEBI" id="CHEBI:58702"/>
    </ligand>
</feature>
<dbReference type="EMBL" id="LT906470">
    <property type="protein sequence ID" value="SNV74388.1"/>
    <property type="molecule type" value="Genomic_DNA"/>
</dbReference>
<evidence type="ECO:0000313" key="9">
    <source>
        <dbReference type="EMBL" id="SNV74388.1"/>
    </source>
</evidence>